<gene>
    <name evidence="1" type="ORF">ISF_03884</name>
</gene>
<dbReference type="Proteomes" id="UP000076744">
    <property type="component" value="Unassembled WGS sequence"/>
</dbReference>
<evidence type="ECO:0000313" key="2">
    <source>
        <dbReference type="Proteomes" id="UP000076744"/>
    </source>
</evidence>
<name>A0A167YA13_CORFA</name>
<proteinExistence type="predicted"/>
<accession>A0A167YA13</accession>
<dbReference type="AlphaFoldDB" id="A0A167YA13"/>
<organism evidence="1 2">
    <name type="scientific">Cordyceps fumosorosea (strain ARSEF 2679)</name>
    <name type="common">Isaria fumosorosea</name>
    <dbReference type="NCBI Taxonomy" id="1081104"/>
    <lineage>
        <taxon>Eukaryota</taxon>
        <taxon>Fungi</taxon>
        <taxon>Dikarya</taxon>
        <taxon>Ascomycota</taxon>
        <taxon>Pezizomycotina</taxon>
        <taxon>Sordariomycetes</taxon>
        <taxon>Hypocreomycetidae</taxon>
        <taxon>Hypocreales</taxon>
        <taxon>Cordycipitaceae</taxon>
        <taxon>Cordyceps</taxon>
    </lineage>
</organism>
<evidence type="ECO:0000313" key="1">
    <source>
        <dbReference type="EMBL" id="OAA66046.1"/>
    </source>
</evidence>
<sequence>MSEPPKTPHRYQVYLLLGQADRSFSHYGLFVETEDDGRGIITELIIGNCRDTAMQLTQSRSPVEIFSPEWSRLEPVGHVWDIELFLSTIMTIPPPEQPNMRERGVVKRVWMERAIRELMEIYIMFKDRNPSVD</sequence>
<protein>
    <submittedName>
        <fullName evidence="1">Uncharacterized protein</fullName>
    </submittedName>
</protein>
<dbReference type="EMBL" id="AZHB01000008">
    <property type="protein sequence ID" value="OAA66046.1"/>
    <property type="molecule type" value="Genomic_DNA"/>
</dbReference>
<reference evidence="1 2" key="1">
    <citation type="journal article" date="2016" name="Genome Biol. Evol.">
        <title>Divergent and convergent evolution of fungal pathogenicity.</title>
        <authorList>
            <person name="Shang Y."/>
            <person name="Xiao G."/>
            <person name="Zheng P."/>
            <person name="Cen K."/>
            <person name="Zhan S."/>
            <person name="Wang C."/>
        </authorList>
    </citation>
    <scope>NUCLEOTIDE SEQUENCE [LARGE SCALE GENOMIC DNA]</scope>
    <source>
        <strain evidence="1 2">ARSEF 2679</strain>
    </source>
</reference>
<keyword evidence="2" id="KW-1185">Reference proteome</keyword>
<dbReference type="RefSeq" id="XP_018705070.1">
    <property type="nucleotide sequence ID" value="XM_018847490.1"/>
</dbReference>
<dbReference type="GeneID" id="30020176"/>
<comment type="caution">
    <text evidence="1">The sequence shown here is derived from an EMBL/GenBank/DDBJ whole genome shotgun (WGS) entry which is preliminary data.</text>
</comment>